<proteinExistence type="predicted"/>
<keyword evidence="2" id="KW-1185">Reference proteome</keyword>
<organism evidence="1 2">
    <name type="scientific">Brevibacillus laterosporus</name>
    <name type="common">Bacillus laterosporus</name>
    <dbReference type="NCBI Taxonomy" id="1465"/>
    <lineage>
        <taxon>Bacteria</taxon>
        <taxon>Bacillati</taxon>
        <taxon>Bacillota</taxon>
        <taxon>Bacilli</taxon>
        <taxon>Bacillales</taxon>
        <taxon>Paenibacillaceae</taxon>
        <taxon>Brevibacillus</taxon>
    </lineage>
</organism>
<protein>
    <submittedName>
        <fullName evidence="1">Uncharacterized protein</fullName>
    </submittedName>
</protein>
<evidence type="ECO:0000313" key="2">
    <source>
        <dbReference type="Proteomes" id="UP000319432"/>
    </source>
</evidence>
<dbReference type="EMBL" id="CP033464">
    <property type="protein sequence ID" value="QDX93181.1"/>
    <property type="molecule type" value="Genomic_DNA"/>
</dbReference>
<dbReference type="AlphaFoldDB" id="A0A502IJ61"/>
<reference evidence="1 2" key="1">
    <citation type="submission" date="2018-11" db="EMBL/GenBank/DDBJ databases">
        <title>Phylogenetic determinants of toxin gene distribution in genomes of Brevibacillus laterosporus.</title>
        <authorList>
            <person name="Glare T.R."/>
            <person name="Durrant A."/>
            <person name="Berry C."/>
            <person name="Palma L."/>
            <person name="Ormskirk M."/>
            <person name="Cox M.O."/>
        </authorList>
    </citation>
    <scope>NUCLEOTIDE SEQUENCE [LARGE SCALE GENOMIC DNA]</scope>
    <source>
        <strain evidence="1 2">1821L</strain>
    </source>
</reference>
<gene>
    <name evidence="1" type="ORF">EEL30_13225</name>
</gene>
<accession>A0A502IJ61</accession>
<name>A0A502IJ61_BRELA</name>
<sequence length="59" mass="6657">MTEQPIIETLMGKCCYKNYENEATTNGIVFMRNPEGGKNIPAPVQACDKHKKESSFFES</sequence>
<evidence type="ECO:0000313" key="1">
    <source>
        <dbReference type="EMBL" id="QDX93181.1"/>
    </source>
</evidence>
<dbReference type="Proteomes" id="UP000319432">
    <property type="component" value="Chromosome"/>
</dbReference>
<dbReference type="OrthoDB" id="9998557at2"/>